<dbReference type="Proteomes" id="UP000053411">
    <property type="component" value="Unassembled WGS sequence"/>
</dbReference>
<feature type="region of interest" description="Disordered" evidence="1">
    <location>
        <begin position="29"/>
        <end position="67"/>
    </location>
</feature>
<feature type="region of interest" description="Disordered" evidence="1">
    <location>
        <begin position="89"/>
        <end position="119"/>
    </location>
</feature>
<feature type="region of interest" description="Disordered" evidence="1">
    <location>
        <begin position="333"/>
        <end position="368"/>
    </location>
</feature>
<name>A0A0D2JVN5_9EURO</name>
<sequence>MDDLLLDALTPVLSIPRLPAALSALISRPPAARREDHDRRREQLSSHADAFRRSLGRNRPRYEDDEEREKLGGLRQCAWTCLDKGVVDGDEDDQRSELRIGKKGKRKRAGGDDYDDDDGGRAQLRGLAVSLVYEKDTFRFVIYTSAPRSDRSMKRKRTAATRYQRTAAESREESAILLPKSSPAALKSFTDYLRDAFDVTAIYPLELPSSLMQSTLEQYLETIRASLFEAAGGGSSSSSSAQALLQQNFSTIIGKIELTIAFSQPVSKGLKSMHAAIPATAYLAWYKSPAEKTSSRGDNRRGQRKTAFLGSLAGWIRGMSGLCLPILNEKEPLIPESDNDRDDSDNNDDDDNSLNTTDTPSNKDAQLGPMAMKISRISNEAYTISATSGLKFKSRAVHAFDDIISADPDRGEEGKENCVRRANQELLLALIDYVRREAGQG</sequence>
<protein>
    <submittedName>
        <fullName evidence="2">Uncharacterized protein</fullName>
    </submittedName>
</protein>
<dbReference type="OrthoDB" id="8864979at2759"/>
<reference evidence="2 3" key="1">
    <citation type="submission" date="2015-01" db="EMBL/GenBank/DDBJ databases">
        <title>The Genome Sequence of Fonsecaea multimorphosa CBS 102226.</title>
        <authorList>
            <consortium name="The Broad Institute Genomics Platform"/>
            <person name="Cuomo C."/>
            <person name="de Hoog S."/>
            <person name="Gorbushina A."/>
            <person name="Stielow B."/>
            <person name="Teixiera M."/>
            <person name="Abouelleil A."/>
            <person name="Chapman S.B."/>
            <person name="Priest M."/>
            <person name="Young S.K."/>
            <person name="Wortman J."/>
            <person name="Nusbaum C."/>
            <person name="Birren B."/>
        </authorList>
    </citation>
    <scope>NUCLEOTIDE SEQUENCE [LARGE SCALE GENOMIC DNA]</scope>
    <source>
        <strain evidence="2 3">CBS 102226</strain>
    </source>
</reference>
<evidence type="ECO:0000256" key="1">
    <source>
        <dbReference type="SAM" id="MobiDB-lite"/>
    </source>
</evidence>
<gene>
    <name evidence="2" type="ORF">Z520_06979</name>
</gene>
<dbReference type="AlphaFoldDB" id="A0A0D2JVN5"/>
<proteinExistence type="predicted"/>
<dbReference type="RefSeq" id="XP_016631650.1">
    <property type="nucleotide sequence ID" value="XM_016777479.1"/>
</dbReference>
<feature type="compositionally biased region" description="Acidic residues" evidence="1">
    <location>
        <begin position="337"/>
        <end position="352"/>
    </location>
</feature>
<keyword evidence="3" id="KW-1185">Reference proteome</keyword>
<evidence type="ECO:0000313" key="2">
    <source>
        <dbReference type="EMBL" id="KIX97527.1"/>
    </source>
</evidence>
<dbReference type="VEuPathDB" id="FungiDB:Z520_06979"/>
<evidence type="ECO:0000313" key="3">
    <source>
        <dbReference type="Proteomes" id="UP000053411"/>
    </source>
</evidence>
<organism evidence="2 3">
    <name type="scientific">Fonsecaea multimorphosa CBS 102226</name>
    <dbReference type="NCBI Taxonomy" id="1442371"/>
    <lineage>
        <taxon>Eukaryota</taxon>
        <taxon>Fungi</taxon>
        <taxon>Dikarya</taxon>
        <taxon>Ascomycota</taxon>
        <taxon>Pezizomycotina</taxon>
        <taxon>Eurotiomycetes</taxon>
        <taxon>Chaetothyriomycetidae</taxon>
        <taxon>Chaetothyriales</taxon>
        <taxon>Herpotrichiellaceae</taxon>
        <taxon>Fonsecaea</taxon>
    </lineage>
</organism>
<feature type="compositionally biased region" description="Low complexity" evidence="1">
    <location>
        <begin position="353"/>
        <end position="362"/>
    </location>
</feature>
<dbReference type="GeneID" id="27712725"/>
<dbReference type="InterPro" id="IPR025204">
    <property type="entry name" value="CENP-L"/>
</dbReference>
<dbReference type="EMBL" id="KN848074">
    <property type="protein sequence ID" value="KIX97527.1"/>
    <property type="molecule type" value="Genomic_DNA"/>
</dbReference>
<feature type="compositionally biased region" description="Basic and acidic residues" evidence="1">
    <location>
        <begin position="32"/>
        <end position="52"/>
    </location>
</feature>
<dbReference type="Pfam" id="PF13092">
    <property type="entry name" value="CENP-L"/>
    <property type="match status" value="1"/>
</dbReference>
<accession>A0A0D2JVN5</accession>